<sequence length="60" mass="6713">MSIDIWIGIWIVERNPKDKGFLPQPERWVAEINRARWMQVVAATPTAAAEAPITAVQLVG</sequence>
<evidence type="ECO:0000313" key="1">
    <source>
        <dbReference type="EMBL" id="MDV7217956.1"/>
    </source>
</evidence>
<evidence type="ECO:0000313" key="2">
    <source>
        <dbReference type="Proteomes" id="UP001187346"/>
    </source>
</evidence>
<gene>
    <name evidence="1" type="ORF">R5A26_18570</name>
</gene>
<keyword evidence="2" id="KW-1185">Reference proteome</keyword>
<proteinExistence type="predicted"/>
<name>A0ABU4FD88_9ACTN</name>
<protein>
    <recommendedName>
        <fullName evidence="3">Transposase</fullName>
    </recommendedName>
</protein>
<dbReference type="EMBL" id="JAWMAJ010000055">
    <property type="protein sequence ID" value="MDV7217956.1"/>
    <property type="molecule type" value="Genomic_DNA"/>
</dbReference>
<dbReference type="Proteomes" id="UP001187346">
    <property type="component" value="Unassembled WGS sequence"/>
</dbReference>
<dbReference type="RefSeq" id="WP_317772101.1">
    <property type="nucleotide sequence ID" value="NZ_JAWMAJ010000055.1"/>
</dbReference>
<comment type="caution">
    <text evidence="1">The sequence shown here is derived from an EMBL/GenBank/DDBJ whole genome shotgun (WGS) entry which is preliminary data.</text>
</comment>
<organism evidence="1 2">
    <name type="scientific">Streptomyces prunicolor</name>
    <dbReference type="NCBI Taxonomy" id="67348"/>
    <lineage>
        <taxon>Bacteria</taxon>
        <taxon>Bacillati</taxon>
        <taxon>Actinomycetota</taxon>
        <taxon>Actinomycetes</taxon>
        <taxon>Kitasatosporales</taxon>
        <taxon>Streptomycetaceae</taxon>
        <taxon>Streptomyces</taxon>
    </lineage>
</organism>
<accession>A0ABU4FD88</accession>
<evidence type="ECO:0008006" key="3">
    <source>
        <dbReference type="Google" id="ProtNLM"/>
    </source>
</evidence>
<reference evidence="1 2" key="1">
    <citation type="submission" date="2023-10" db="EMBL/GenBank/DDBJ databases">
        <title>Characterization of rhizosphere-enriched actinobacteria from wheat plants lab-grown on chernevaya soil.</title>
        <authorList>
            <person name="Tikhonova E.N."/>
            <person name="Konopkin A."/>
            <person name="Kravchenko I.K."/>
        </authorList>
    </citation>
    <scope>NUCLEOTIDE SEQUENCE [LARGE SCALE GENOMIC DNA]</scope>
    <source>
        <strain evidence="1 2">RR29</strain>
    </source>
</reference>